<keyword evidence="1" id="KW-0812">Transmembrane</keyword>
<name>A0A2M6W438_9BACT</name>
<evidence type="ECO:0000313" key="2">
    <source>
        <dbReference type="EMBL" id="PIT87562.1"/>
    </source>
</evidence>
<keyword evidence="1" id="KW-1133">Transmembrane helix</keyword>
<gene>
    <name evidence="2" type="ORF">COU31_02240</name>
</gene>
<dbReference type="Proteomes" id="UP000231183">
    <property type="component" value="Unassembled WGS sequence"/>
</dbReference>
<evidence type="ECO:0000256" key="1">
    <source>
        <dbReference type="SAM" id="Phobius"/>
    </source>
</evidence>
<dbReference type="AlphaFoldDB" id="A0A2M6W438"/>
<proteinExistence type="predicted"/>
<feature type="transmembrane region" description="Helical" evidence="1">
    <location>
        <begin position="25"/>
        <end position="43"/>
    </location>
</feature>
<feature type="transmembrane region" description="Helical" evidence="1">
    <location>
        <begin position="55"/>
        <end position="77"/>
    </location>
</feature>
<organism evidence="2 3">
    <name type="scientific">Candidatus Magasanikbacteria bacterium CG10_big_fil_rev_8_21_14_0_10_40_10</name>
    <dbReference type="NCBI Taxonomy" id="1974648"/>
    <lineage>
        <taxon>Bacteria</taxon>
        <taxon>Candidatus Magasanikiibacteriota</taxon>
    </lineage>
</organism>
<comment type="caution">
    <text evidence="2">The sequence shown here is derived from an EMBL/GenBank/DDBJ whole genome shotgun (WGS) entry which is preliminary data.</text>
</comment>
<keyword evidence="1" id="KW-0472">Membrane</keyword>
<reference evidence="3" key="1">
    <citation type="submission" date="2017-09" db="EMBL/GenBank/DDBJ databases">
        <title>Depth-based differentiation of microbial function through sediment-hosted aquifers and enrichment of novel symbionts in the deep terrestrial subsurface.</title>
        <authorList>
            <person name="Probst A.J."/>
            <person name="Ladd B."/>
            <person name="Jarett J.K."/>
            <person name="Geller-Mcgrath D.E."/>
            <person name="Sieber C.M.K."/>
            <person name="Emerson J.B."/>
            <person name="Anantharaman K."/>
            <person name="Thomas B.C."/>
            <person name="Malmstrom R."/>
            <person name="Stieglmeier M."/>
            <person name="Klingl A."/>
            <person name="Woyke T."/>
            <person name="Ryan C.M."/>
            <person name="Banfield J.F."/>
        </authorList>
    </citation>
    <scope>NUCLEOTIDE SEQUENCE [LARGE SCALE GENOMIC DNA]</scope>
</reference>
<protein>
    <submittedName>
        <fullName evidence="2">Uncharacterized protein</fullName>
    </submittedName>
</protein>
<dbReference type="EMBL" id="PFBX01000021">
    <property type="protein sequence ID" value="PIT87562.1"/>
    <property type="molecule type" value="Genomic_DNA"/>
</dbReference>
<sequence>MKKFIDKLHAHAWKWIFYFLTPTSMSYHIEVVLFGALLLLFSLRRKRRPHKQRGGTLVFMAILIEFLLITVGIAALFSGLFLDVNIDINIADILSKYTPLFH</sequence>
<evidence type="ECO:0000313" key="3">
    <source>
        <dbReference type="Proteomes" id="UP000231183"/>
    </source>
</evidence>
<accession>A0A2M6W438</accession>